<dbReference type="EMBL" id="JACHMX010000001">
    <property type="protein sequence ID" value="MBB5858305.1"/>
    <property type="molecule type" value="Genomic_DNA"/>
</dbReference>
<evidence type="ECO:0000256" key="1">
    <source>
        <dbReference type="SAM" id="MobiDB-lite"/>
    </source>
</evidence>
<evidence type="ECO:0000313" key="3">
    <source>
        <dbReference type="Proteomes" id="UP000580861"/>
    </source>
</evidence>
<sequence>MTEGAYSFLPWLRAGLSTRIVDPPGIERATIPVLLELNGDPLTTGGKPPHAPIEQPVQLYGPGDVIGVDPRAISRTEPQAFSTDFEPNYLAHIEFYQEDFAWRYSPDLPDAATRRLAPWLALIVLADGGESGVAEFDEGVASGRPLPFITVSAPEALQPPGELGAWAHVHVNGALDDPLAIDDPLAMGTSLSNLGKVLRDAPDSACCRVVCPRHLKASTKYHAFLVPAFETGRQAGLGLVPADIPATTPSWGPEERPLSGQLPYYHRWTFVTSTKGDFEDLVRLLKPIEAKDLTGLRDMDAHRATDFALPELTTPTKPSGVLRLGGALQLVDSDTILDGHENWDNYYGPQPPPAPPLPPMPPYPNEWQRAMAGLINLAESYQHQPAAIANAELSAQVTNLAAQVDPVITPPLYGRWHALTPTLITRPDGTAMPPAELHNWVHRLNLDPRFRVAAHFGTKVIQDRQEELMASAWEQLGEAQRANARIRAAQLAREIGNVLHAKHITPQAGVVPSAADAEPLRNGRALTLTAPAHPKVLDVPGRAAVAGETLAVGFKVSQSRVASAPVSPTMRRVTRPGARLVKTLRTSLDTLVTRIDEKQVSAAPTLPTPPGLITPAQLATRLPATTAADGVLAQALREVHEGFRAAAANAVDERPKLHVTDTTTSVVTGLNADKTVMNNIVAAMNLPDRLARKDGELTEVMAYPVFDMPMYAELVRMSTDTFVPNLGQLPPNSVTLLENNRRFIESYLVGLNHEMAREMLWREFPTDLRGTPFRQFWDPRTAPAKAGEEPAARLERLYDIPPIHRWGPTARLGENPNPQPKPGDPPRTNDLVLVIRGELLKKYPNTVVYAHKAAWPDLPDMPGKPDKSGERELAKLPAGEDPPHELVRLPVYEAKVEPDIYLLGFDLDAREARGKGANLGWFFVLKECPGEPRFGVDEDRPGEERLVEVWNDLTWGRVDPGASGFIRFDAGAHVTLDPFNGDENDQEKKLQRRDDEKVKVWQSDVSSADVAYILFQAPVLVAMHAQEMLPDDPAQP</sequence>
<dbReference type="RefSeq" id="WP_184905102.1">
    <property type="nucleotide sequence ID" value="NZ_JACHMX010000001.1"/>
</dbReference>
<protein>
    <submittedName>
        <fullName evidence="2">Uncharacterized protein</fullName>
    </submittedName>
</protein>
<reference evidence="2 3" key="1">
    <citation type="submission" date="2020-08" db="EMBL/GenBank/DDBJ databases">
        <title>Sequencing the genomes of 1000 actinobacteria strains.</title>
        <authorList>
            <person name="Klenk H.-P."/>
        </authorList>
    </citation>
    <scope>NUCLEOTIDE SEQUENCE [LARGE SCALE GENOMIC DNA]</scope>
    <source>
        <strain evidence="2 3">DSM 45272</strain>
    </source>
</reference>
<feature type="region of interest" description="Disordered" evidence="1">
    <location>
        <begin position="859"/>
        <end position="880"/>
    </location>
</feature>
<feature type="region of interest" description="Disordered" evidence="1">
    <location>
        <begin position="808"/>
        <end position="828"/>
    </location>
</feature>
<proteinExistence type="predicted"/>
<dbReference type="AlphaFoldDB" id="A0A841BHQ8"/>
<keyword evidence="3" id="KW-1185">Reference proteome</keyword>
<dbReference type="Proteomes" id="UP000580861">
    <property type="component" value="Unassembled WGS sequence"/>
</dbReference>
<name>A0A841BHQ8_9PSEU</name>
<organism evidence="2 3">
    <name type="scientific">Amycolatopsis umgeniensis</name>
    <dbReference type="NCBI Taxonomy" id="336628"/>
    <lineage>
        <taxon>Bacteria</taxon>
        <taxon>Bacillati</taxon>
        <taxon>Actinomycetota</taxon>
        <taxon>Actinomycetes</taxon>
        <taxon>Pseudonocardiales</taxon>
        <taxon>Pseudonocardiaceae</taxon>
        <taxon>Amycolatopsis</taxon>
    </lineage>
</organism>
<accession>A0A841BHQ8</accession>
<feature type="compositionally biased region" description="Basic and acidic residues" evidence="1">
    <location>
        <begin position="863"/>
        <end position="874"/>
    </location>
</feature>
<comment type="caution">
    <text evidence="2">The sequence shown here is derived from an EMBL/GenBank/DDBJ whole genome shotgun (WGS) entry which is preliminary data.</text>
</comment>
<evidence type="ECO:0000313" key="2">
    <source>
        <dbReference type="EMBL" id="MBB5858305.1"/>
    </source>
</evidence>
<gene>
    <name evidence="2" type="ORF">HDA45_008392</name>
</gene>